<keyword evidence="7 8" id="KW-0472">Membrane</keyword>
<keyword evidence="3" id="KW-0813">Transport</keyword>
<evidence type="ECO:0000256" key="8">
    <source>
        <dbReference type="SAM" id="Phobius"/>
    </source>
</evidence>
<evidence type="ECO:0000256" key="7">
    <source>
        <dbReference type="ARBA" id="ARBA00023136"/>
    </source>
</evidence>
<feature type="transmembrane region" description="Helical" evidence="8">
    <location>
        <begin position="347"/>
        <end position="371"/>
    </location>
</feature>
<keyword evidence="4" id="KW-1003">Cell membrane</keyword>
<reference evidence="9" key="1">
    <citation type="submission" date="2024-05" db="EMBL/GenBank/DDBJ databases">
        <title>Alkalihalobacillus sp. strain MEB203 novel alkaliphilic bacterium from Lonar Lake, India.</title>
        <authorList>
            <person name="Joshi A."/>
            <person name="Thite S."/>
            <person name="Mengade P."/>
        </authorList>
    </citation>
    <scope>NUCLEOTIDE SEQUENCE</scope>
    <source>
        <strain evidence="9">MEB 203</strain>
    </source>
</reference>
<proteinExistence type="inferred from homology"/>
<feature type="transmembrane region" description="Helical" evidence="8">
    <location>
        <begin position="12"/>
        <end position="31"/>
    </location>
</feature>
<evidence type="ECO:0000256" key="2">
    <source>
        <dbReference type="ARBA" id="ARBA00005658"/>
    </source>
</evidence>
<feature type="transmembrane region" description="Helical" evidence="8">
    <location>
        <begin position="192"/>
        <end position="213"/>
    </location>
</feature>
<evidence type="ECO:0000256" key="4">
    <source>
        <dbReference type="ARBA" id="ARBA00022475"/>
    </source>
</evidence>
<feature type="transmembrane region" description="Helical" evidence="8">
    <location>
        <begin position="263"/>
        <end position="283"/>
    </location>
</feature>
<name>A0ABT5VB86_9BACI</name>
<dbReference type="RefSeq" id="WP_275117350.1">
    <property type="nucleotide sequence ID" value="NZ_JAOTPO010000002.1"/>
</dbReference>
<dbReference type="NCBIfam" id="TIGR00842">
    <property type="entry name" value="bcct"/>
    <property type="match status" value="1"/>
</dbReference>
<evidence type="ECO:0000256" key="3">
    <source>
        <dbReference type="ARBA" id="ARBA00022448"/>
    </source>
</evidence>
<dbReference type="InterPro" id="IPR000060">
    <property type="entry name" value="BCCT_transptr"/>
</dbReference>
<feature type="transmembrane region" description="Helical" evidence="8">
    <location>
        <begin position="51"/>
        <end position="70"/>
    </location>
</feature>
<feature type="transmembrane region" description="Helical" evidence="8">
    <location>
        <begin position="233"/>
        <end position="251"/>
    </location>
</feature>
<evidence type="ECO:0000313" key="10">
    <source>
        <dbReference type="Proteomes" id="UP001148125"/>
    </source>
</evidence>
<evidence type="ECO:0000256" key="6">
    <source>
        <dbReference type="ARBA" id="ARBA00022989"/>
    </source>
</evidence>
<evidence type="ECO:0000313" key="9">
    <source>
        <dbReference type="EMBL" id="MDE5412716.1"/>
    </source>
</evidence>
<feature type="transmembrane region" description="Helical" evidence="8">
    <location>
        <begin position="441"/>
        <end position="461"/>
    </location>
</feature>
<feature type="transmembrane region" description="Helical" evidence="8">
    <location>
        <begin position="141"/>
        <end position="162"/>
    </location>
</feature>
<dbReference type="Pfam" id="PF02028">
    <property type="entry name" value="BCCT"/>
    <property type="match status" value="1"/>
</dbReference>
<feature type="transmembrane region" description="Helical" evidence="8">
    <location>
        <begin position="473"/>
        <end position="494"/>
    </location>
</feature>
<evidence type="ECO:0000256" key="5">
    <source>
        <dbReference type="ARBA" id="ARBA00022692"/>
    </source>
</evidence>
<feature type="transmembrane region" description="Helical" evidence="8">
    <location>
        <begin position="311"/>
        <end position="335"/>
    </location>
</feature>
<feature type="transmembrane region" description="Helical" evidence="8">
    <location>
        <begin position="90"/>
        <end position="112"/>
    </location>
</feature>
<evidence type="ECO:0000256" key="1">
    <source>
        <dbReference type="ARBA" id="ARBA00004651"/>
    </source>
</evidence>
<dbReference type="EMBL" id="JAOTPO010000002">
    <property type="protein sequence ID" value="MDE5412716.1"/>
    <property type="molecule type" value="Genomic_DNA"/>
</dbReference>
<accession>A0ABT5VB86</accession>
<protein>
    <submittedName>
        <fullName evidence="9">BCCT family transporter</fullName>
    </submittedName>
</protein>
<feature type="transmembrane region" description="Helical" evidence="8">
    <location>
        <begin position="391"/>
        <end position="420"/>
    </location>
</feature>
<dbReference type="PANTHER" id="PTHR30047:SF7">
    <property type="entry name" value="HIGH-AFFINITY CHOLINE TRANSPORT PROTEIN"/>
    <property type="match status" value="1"/>
</dbReference>
<dbReference type="Proteomes" id="UP001148125">
    <property type="component" value="Unassembled WGS sequence"/>
</dbReference>
<keyword evidence="5 8" id="KW-0812">Transmembrane</keyword>
<comment type="subcellular location">
    <subcellularLocation>
        <location evidence="1">Cell membrane</location>
        <topology evidence="1">Multi-pass membrane protein</topology>
    </subcellularLocation>
</comment>
<sequence length="575" mass="63558">MEKYTYNTKKPGSVFVISAVLVSLFVLWGVFAPGGLEETASDLLATTIQNFGWFYMIVTAIFIAFVLFLAISPFGKMKLGKPDDKPEYSYYTWIGMLFSAGIGVGFVFWGVAEPVLYYMDPPYGVTPETVEAANMGLRYAVYHWALHPWAIFGLVALTLAYVQYRKDQPALISSAFYPILGNRINGWFGRGIDILAVLATSTGVATTFGLSAMQITGGLSYLTPIPNNTSTQLVVILIVTILFMFSAGTGLNKGIRILSITNLTIAAILLLFMIIFGPTLFIAEGVVTTLGGYISNIIPMSLTMTPFADSVWLGAYTIFFWAWHISWAPFMGLFIARISRGRTIREFVFGVLFVPSLLGLIWFTAFGGTALHLQRETGSNIAEIVMNNVEVALFATLAELPLGAVMSVLSVLLIIIFFITSADSASYVLGAMTSRGSLAPALYVKLIWGLLIAATASVLLLSGGLQGLQTASIIAALPFAVIMLTMAVSMFLMISKDYRAITKKKRTKQIETIKEEVREEMKEDIYDELKEEMLEEVRDEIKEEVLEEFKEEIYEEMKEEILEEIETDEGNSKKE</sequence>
<comment type="caution">
    <text evidence="9">The sequence shown here is derived from an EMBL/GenBank/DDBJ whole genome shotgun (WGS) entry which is preliminary data.</text>
</comment>
<comment type="similarity">
    <text evidence="2">Belongs to the BCCT transporter (TC 2.A.15) family.</text>
</comment>
<gene>
    <name evidence="9" type="ORF">N7Z68_04910</name>
</gene>
<organism evidence="9 10">
    <name type="scientific">Alkalihalobacterium chitinilyticum</name>
    <dbReference type="NCBI Taxonomy" id="2980103"/>
    <lineage>
        <taxon>Bacteria</taxon>
        <taxon>Bacillati</taxon>
        <taxon>Bacillota</taxon>
        <taxon>Bacilli</taxon>
        <taxon>Bacillales</taxon>
        <taxon>Bacillaceae</taxon>
        <taxon>Alkalihalobacterium</taxon>
    </lineage>
</organism>
<keyword evidence="10" id="KW-1185">Reference proteome</keyword>
<keyword evidence="6 8" id="KW-1133">Transmembrane helix</keyword>
<dbReference type="PANTHER" id="PTHR30047">
    <property type="entry name" value="HIGH-AFFINITY CHOLINE TRANSPORT PROTEIN-RELATED"/>
    <property type="match status" value="1"/>
</dbReference>